<evidence type="ECO:0000313" key="4">
    <source>
        <dbReference type="EMBL" id="OGF87209.1"/>
    </source>
</evidence>
<dbReference type="SUPFAM" id="SSF52172">
    <property type="entry name" value="CheY-like"/>
    <property type="match status" value="1"/>
</dbReference>
<feature type="modified residue" description="4-aspartylphosphate" evidence="2">
    <location>
        <position position="60"/>
    </location>
</feature>
<dbReference type="GO" id="GO:0000160">
    <property type="term" value="P:phosphorelay signal transduction system"/>
    <property type="evidence" value="ECO:0007669"/>
    <property type="project" value="InterPro"/>
</dbReference>
<evidence type="ECO:0000256" key="2">
    <source>
        <dbReference type="PROSITE-ProRule" id="PRU00169"/>
    </source>
</evidence>
<evidence type="ECO:0000259" key="3">
    <source>
        <dbReference type="PROSITE" id="PS50110"/>
    </source>
</evidence>
<dbReference type="PROSITE" id="PS50110">
    <property type="entry name" value="RESPONSE_REGULATORY"/>
    <property type="match status" value="1"/>
</dbReference>
<keyword evidence="1 2" id="KW-0597">Phosphoprotein</keyword>
<dbReference type="Pfam" id="PF00072">
    <property type="entry name" value="Response_reg"/>
    <property type="match status" value="1"/>
</dbReference>
<comment type="caution">
    <text evidence="4">The sequence shown here is derived from an EMBL/GenBank/DDBJ whole genome shotgun (WGS) entry which is preliminary data.</text>
</comment>
<reference evidence="4 5" key="1">
    <citation type="journal article" date="2016" name="Nat. Commun.">
        <title>Thousands of microbial genomes shed light on interconnected biogeochemical processes in an aquifer system.</title>
        <authorList>
            <person name="Anantharaman K."/>
            <person name="Brown C.T."/>
            <person name="Hug L.A."/>
            <person name="Sharon I."/>
            <person name="Castelle C.J."/>
            <person name="Probst A.J."/>
            <person name="Thomas B.C."/>
            <person name="Singh A."/>
            <person name="Wilkins M.J."/>
            <person name="Karaoz U."/>
            <person name="Brodie E.L."/>
            <person name="Williams K.H."/>
            <person name="Hubbard S.S."/>
            <person name="Banfield J.F."/>
        </authorList>
    </citation>
    <scope>NUCLEOTIDE SEQUENCE [LARGE SCALE GENOMIC DNA]</scope>
</reference>
<dbReference type="PANTHER" id="PTHR44591:SF3">
    <property type="entry name" value="RESPONSE REGULATORY DOMAIN-CONTAINING PROTEIN"/>
    <property type="match status" value="1"/>
</dbReference>
<proteinExistence type="predicted"/>
<dbReference type="InterPro" id="IPR050595">
    <property type="entry name" value="Bact_response_regulator"/>
</dbReference>
<dbReference type="EMBL" id="MFIF01000006">
    <property type="protein sequence ID" value="OGF87209.1"/>
    <property type="molecule type" value="Genomic_DNA"/>
</dbReference>
<dbReference type="SMART" id="SM00448">
    <property type="entry name" value="REC"/>
    <property type="match status" value="1"/>
</dbReference>
<dbReference type="InterPro" id="IPR011006">
    <property type="entry name" value="CheY-like_superfamily"/>
</dbReference>
<dbReference type="Gene3D" id="3.40.50.2300">
    <property type="match status" value="1"/>
</dbReference>
<accession>A0A1F5XH69</accession>
<feature type="domain" description="Response regulatory" evidence="3">
    <location>
        <begin position="11"/>
        <end position="128"/>
    </location>
</feature>
<evidence type="ECO:0000313" key="5">
    <source>
        <dbReference type="Proteomes" id="UP000177346"/>
    </source>
</evidence>
<evidence type="ECO:0000256" key="1">
    <source>
        <dbReference type="ARBA" id="ARBA00022553"/>
    </source>
</evidence>
<name>A0A1F5XH69_9BACT</name>
<gene>
    <name evidence="4" type="ORF">A3B19_03160</name>
</gene>
<dbReference type="InterPro" id="IPR001789">
    <property type="entry name" value="Sig_transdc_resp-reg_receiver"/>
</dbReference>
<dbReference type="PANTHER" id="PTHR44591">
    <property type="entry name" value="STRESS RESPONSE REGULATOR PROTEIN 1"/>
    <property type="match status" value="1"/>
</dbReference>
<protein>
    <recommendedName>
        <fullName evidence="3">Response regulatory domain-containing protein</fullName>
    </recommendedName>
</protein>
<sequence length="148" mass="15712">MADGKPMNPTKVLIVDDDAFLLDMYAIKFRESGFAVDIAKNGEEALAKSKSANPDVILLDIVMPKMDGFDVLRALKKDNLAPNAVIVILTNLGQKEDVERGLKLGASDYVVKAHFTPSEVVAKVKGLLVGKTQASGGLASGASGDFHI</sequence>
<dbReference type="CDD" id="cd17574">
    <property type="entry name" value="REC_OmpR"/>
    <property type="match status" value="1"/>
</dbReference>
<dbReference type="Proteomes" id="UP000177346">
    <property type="component" value="Unassembled WGS sequence"/>
</dbReference>
<organism evidence="4 5">
    <name type="scientific">Candidatus Giovannonibacteria bacterium RIFCSPLOWO2_01_FULL_46_32</name>
    <dbReference type="NCBI Taxonomy" id="1798353"/>
    <lineage>
        <taxon>Bacteria</taxon>
        <taxon>Candidatus Giovannoniibacteriota</taxon>
    </lineage>
</organism>
<dbReference type="AlphaFoldDB" id="A0A1F5XH69"/>